<keyword evidence="1 5" id="KW-0489">Methyltransferase</keyword>
<comment type="caution">
    <text evidence="5">The sequence shown here is derived from an EMBL/GenBank/DDBJ whole genome shotgun (WGS) entry which is preliminary data.</text>
</comment>
<reference evidence="6" key="1">
    <citation type="journal article" date="2019" name="Int. J. Syst. Evol. Microbiol.">
        <title>The Global Catalogue of Microorganisms (GCM) 10K type strain sequencing project: providing services to taxonomists for standard genome sequencing and annotation.</title>
        <authorList>
            <consortium name="The Broad Institute Genomics Platform"/>
            <consortium name="The Broad Institute Genome Sequencing Center for Infectious Disease"/>
            <person name="Wu L."/>
            <person name="Ma J."/>
        </authorList>
    </citation>
    <scope>NUCLEOTIDE SEQUENCE [LARGE SCALE GENOMIC DNA]</scope>
    <source>
        <strain evidence="6">JCM 17917</strain>
    </source>
</reference>
<dbReference type="EMBL" id="BAABGX010000002">
    <property type="protein sequence ID" value="GAA4306328.1"/>
    <property type="molecule type" value="Genomic_DNA"/>
</dbReference>
<name>A0ABP8FLJ7_9BACT</name>
<dbReference type="GO" id="GO:0032259">
    <property type="term" value="P:methylation"/>
    <property type="evidence" value="ECO:0007669"/>
    <property type="project" value="UniProtKB-KW"/>
</dbReference>
<dbReference type="InterPro" id="IPR041698">
    <property type="entry name" value="Methyltransf_25"/>
</dbReference>
<dbReference type="Pfam" id="PF13649">
    <property type="entry name" value="Methyltransf_25"/>
    <property type="match status" value="1"/>
</dbReference>
<keyword evidence="6" id="KW-1185">Reference proteome</keyword>
<proteinExistence type="predicted"/>
<organism evidence="5 6">
    <name type="scientific">Nibribacter koreensis</name>
    <dbReference type="NCBI Taxonomy" id="1084519"/>
    <lineage>
        <taxon>Bacteria</taxon>
        <taxon>Pseudomonadati</taxon>
        <taxon>Bacteroidota</taxon>
        <taxon>Cytophagia</taxon>
        <taxon>Cytophagales</taxon>
        <taxon>Hymenobacteraceae</taxon>
        <taxon>Nibribacter</taxon>
    </lineage>
</organism>
<dbReference type="CDD" id="cd02440">
    <property type="entry name" value="AdoMet_MTases"/>
    <property type="match status" value="1"/>
</dbReference>
<dbReference type="PANTHER" id="PTHR43464">
    <property type="entry name" value="METHYLTRANSFERASE"/>
    <property type="match status" value="1"/>
</dbReference>
<keyword evidence="3" id="KW-0949">S-adenosyl-L-methionine</keyword>
<keyword evidence="2" id="KW-0808">Transferase</keyword>
<evidence type="ECO:0000256" key="3">
    <source>
        <dbReference type="ARBA" id="ARBA00022691"/>
    </source>
</evidence>
<sequence>MDDLTLATDALRQNLKELEIINHYLGGHDVVRNGLDRILAHPFSASFSGKTLKIADLGSGGGDTLRMVAQWAHKRQQPVQLVGLDANAFMVDYGTRHSQAFPEIRFEQVDVFSEAFQQQEYDIVICSLFLHHFKDEALIQLFSGLQKQVRMAVLINDLHRHPLAFYSIKALTKVFSRSHLVKHDAPLSVERAFIKEDWQRLLSQAGVPRFELRWRWAFRWQVVFGPFLGKQPKNE</sequence>
<evidence type="ECO:0000256" key="1">
    <source>
        <dbReference type="ARBA" id="ARBA00022603"/>
    </source>
</evidence>
<evidence type="ECO:0000313" key="5">
    <source>
        <dbReference type="EMBL" id="GAA4306328.1"/>
    </source>
</evidence>
<evidence type="ECO:0000256" key="2">
    <source>
        <dbReference type="ARBA" id="ARBA00022679"/>
    </source>
</evidence>
<dbReference type="SUPFAM" id="SSF53335">
    <property type="entry name" value="S-adenosyl-L-methionine-dependent methyltransferases"/>
    <property type="match status" value="1"/>
</dbReference>
<dbReference type="GO" id="GO:0008168">
    <property type="term" value="F:methyltransferase activity"/>
    <property type="evidence" value="ECO:0007669"/>
    <property type="project" value="UniProtKB-KW"/>
</dbReference>
<protein>
    <submittedName>
        <fullName evidence="5">Class I SAM-dependent methyltransferase</fullName>
    </submittedName>
</protein>
<dbReference type="PANTHER" id="PTHR43464:SF19">
    <property type="entry name" value="UBIQUINONE BIOSYNTHESIS O-METHYLTRANSFERASE, MITOCHONDRIAL"/>
    <property type="match status" value="1"/>
</dbReference>
<dbReference type="InterPro" id="IPR029063">
    <property type="entry name" value="SAM-dependent_MTases_sf"/>
</dbReference>
<dbReference type="Proteomes" id="UP001501844">
    <property type="component" value="Unassembled WGS sequence"/>
</dbReference>
<accession>A0ABP8FLJ7</accession>
<gene>
    <name evidence="5" type="ORF">GCM10023183_21380</name>
</gene>
<feature type="domain" description="Methyltransferase" evidence="4">
    <location>
        <begin position="54"/>
        <end position="147"/>
    </location>
</feature>
<dbReference type="Gene3D" id="3.40.50.150">
    <property type="entry name" value="Vaccinia Virus protein VP39"/>
    <property type="match status" value="1"/>
</dbReference>
<evidence type="ECO:0000259" key="4">
    <source>
        <dbReference type="Pfam" id="PF13649"/>
    </source>
</evidence>
<evidence type="ECO:0000313" key="6">
    <source>
        <dbReference type="Proteomes" id="UP001501844"/>
    </source>
</evidence>